<keyword evidence="3" id="KW-1003">Cell membrane</keyword>
<dbReference type="STRING" id="1618578.UV74_C0013G0387"/>
<feature type="transmembrane region" description="Helical" evidence="7">
    <location>
        <begin position="118"/>
        <end position="135"/>
    </location>
</feature>
<keyword evidence="4 7" id="KW-0812">Transmembrane</keyword>
<feature type="transmembrane region" description="Helical" evidence="7">
    <location>
        <begin position="298"/>
        <end position="321"/>
    </location>
</feature>
<feature type="transmembrane region" description="Helical" evidence="7">
    <location>
        <begin position="50"/>
        <end position="76"/>
    </location>
</feature>
<feature type="transmembrane region" description="Helical" evidence="7">
    <location>
        <begin position="391"/>
        <end position="411"/>
    </location>
</feature>
<proteinExistence type="inferred from homology"/>
<evidence type="ECO:0000313" key="8">
    <source>
        <dbReference type="EMBL" id="KKS97265.1"/>
    </source>
</evidence>
<gene>
    <name evidence="8" type="ORF">UV74_C0013G0387</name>
</gene>
<feature type="transmembrane region" description="Helical" evidence="7">
    <location>
        <begin position="20"/>
        <end position="44"/>
    </location>
</feature>
<evidence type="ECO:0000256" key="7">
    <source>
        <dbReference type="SAM" id="Phobius"/>
    </source>
</evidence>
<reference evidence="8 9" key="1">
    <citation type="journal article" date="2015" name="Nature">
        <title>rRNA introns, odd ribosomes, and small enigmatic genomes across a large radiation of phyla.</title>
        <authorList>
            <person name="Brown C.T."/>
            <person name="Hug L.A."/>
            <person name="Thomas B.C."/>
            <person name="Sharon I."/>
            <person name="Castelle C.J."/>
            <person name="Singh A."/>
            <person name="Wilkins M.J."/>
            <person name="Williams K.H."/>
            <person name="Banfield J.F."/>
        </authorList>
    </citation>
    <scope>NUCLEOTIDE SEQUENCE [LARGE SCALE GENOMIC DNA]</scope>
</reference>
<dbReference type="PANTHER" id="PTHR30250">
    <property type="entry name" value="PST FAMILY PREDICTED COLANIC ACID TRANSPORTER"/>
    <property type="match status" value="1"/>
</dbReference>
<dbReference type="PANTHER" id="PTHR30250:SF10">
    <property type="entry name" value="LIPOPOLYSACCHARIDE BIOSYNTHESIS PROTEIN WZXC"/>
    <property type="match status" value="1"/>
</dbReference>
<accession>A0A0G1DHC5</accession>
<feature type="transmembrane region" description="Helical" evidence="7">
    <location>
        <begin position="181"/>
        <end position="202"/>
    </location>
</feature>
<evidence type="ECO:0000256" key="5">
    <source>
        <dbReference type="ARBA" id="ARBA00022989"/>
    </source>
</evidence>
<feature type="transmembrane region" description="Helical" evidence="7">
    <location>
        <begin position="333"/>
        <end position="357"/>
    </location>
</feature>
<keyword evidence="5 7" id="KW-1133">Transmembrane helix</keyword>
<comment type="subcellular location">
    <subcellularLocation>
        <location evidence="1">Cell membrane</location>
        <topology evidence="1">Multi-pass membrane protein</topology>
    </subcellularLocation>
</comment>
<organism evidence="8 9">
    <name type="scientific">Candidatus Woesebacteria bacterium GW2011_GWB1_43_14</name>
    <dbReference type="NCBI Taxonomy" id="1618578"/>
    <lineage>
        <taxon>Bacteria</taxon>
        <taxon>Candidatus Woeseibacteriota</taxon>
    </lineage>
</organism>
<feature type="transmembrane region" description="Helical" evidence="7">
    <location>
        <begin position="369"/>
        <end position="385"/>
    </location>
</feature>
<dbReference type="Proteomes" id="UP000034090">
    <property type="component" value="Unassembled WGS sequence"/>
</dbReference>
<name>A0A0G1DHC5_9BACT</name>
<evidence type="ECO:0000256" key="6">
    <source>
        <dbReference type="ARBA" id="ARBA00023136"/>
    </source>
</evidence>
<sequence length="488" mass="53817">MDPSDEMKIELVKKRAVRGVAALTGRHFILYGVSFLAQGLLGAFLNPEEWGVFALVSAVVNFLVYFSDVGLAASLIQKREKVTEEDLKTTFTVQQFLVITLLAILFLTSPLIKSTYELSPVALQLLYALGFSFFLSSLKTIPSVLLERKIKFEKLALASIAENLAYNIVLVYFAWQGYGISSFSYAVLFRGVIGLVFLYTLEPWMPGFAFSRKSLRNLLTFGIPYQVNTLVAVVKDDGIIIVLGRLLGLESMGILIWAQKWAQMPLRLFMDHVTKVTFPAFSRMQNEKEHLSRSVTRSIFFICFLVFPAIAGLLVTAPILIQIVPRYEKWAPALLPLSLISINVVFAAVTTQLTNLLNATGRIRTTFKLMLMWASLTWLIVPYAAMKYGVAGAAGGYALVGASSVIAIIVVKKVVNFSLWEGAGKPGLSALVMGMVLLFARNTLDPSLLSFVILVVIGIIAYGFVIFALARGALINDVKKFTSSLFSK</sequence>
<dbReference type="AlphaFoldDB" id="A0A0G1DHC5"/>
<evidence type="ECO:0000313" key="9">
    <source>
        <dbReference type="Proteomes" id="UP000034090"/>
    </source>
</evidence>
<comment type="caution">
    <text evidence="8">The sequence shown here is derived from an EMBL/GenBank/DDBJ whole genome shotgun (WGS) entry which is preliminary data.</text>
</comment>
<protein>
    <submittedName>
        <fullName evidence="8">Polysaccharide biosynthesis protein</fullName>
    </submittedName>
</protein>
<feature type="transmembrane region" description="Helical" evidence="7">
    <location>
        <begin position="423"/>
        <end position="442"/>
    </location>
</feature>
<dbReference type="GO" id="GO:0005886">
    <property type="term" value="C:plasma membrane"/>
    <property type="evidence" value="ECO:0007669"/>
    <property type="project" value="UniProtKB-SubCell"/>
</dbReference>
<comment type="similarity">
    <text evidence="2">Belongs to the polysaccharide synthase family.</text>
</comment>
<dbReference type="InterPro" id="IPR050833">
    <property type="entry name" value="Poly_Biosynth_Transport"/>
</dbReference>
<evidence type="ECO:0000256" key="2">
    <source>
        <dbReference type="ARBA" id="ARBA00007430"/>
    </source>
</evidence>
<feature type="transmembrane region" description="Helical" evidence="7">
    <location>
        <begin position="155"/>
        <end position="175"/>
    </location>
</feature>
<evidence type="ECO:0000256" key="1">
    <source>
        <dbReference type="ARBA" id="ARBA00004651"/>
    </source>
</evidence>
<evidence type="ECO:0000256" key="3">
    <source>
        <dbReference type="ARBA" id="ARBA00022475"/>
    </source>
</evidence>
<dbReference type="Pfam" id="PF13440">
    <property type="entry name" value="Polysacc_synt_3"/>
    <property type="match status" value="1"/>
</dbReference>
<feature type="transmembrane region" description="Helical" evidence="7">
    <location>
        <begin position="96"/>
        <end position="112"/>
    </location>
</feature>
<feature type="transmembrane region" description="Helical" evidence="7">
    <location>
        <begin position="448"/>
        <end position="470"/>
    </location>
</feature>
<evidence type="ECO:0000256" key="4">
    <source>
        <dbReference type="ARBA" id="ARBA00022692"/>
    </source>
</evidence>
<dbReference type="EMBL" id="LCFQ01000013">
    <property type="protein sequence ID" value="KKS97265.1"/>
    <property type="molecule type" value="Genomic_DNA"/>
</dbReference>
<keyword evidence="6 7" id="KW-0472">Membrane</keyword>